<comment type="caution">
    <text evidence="1">The sequence shown here is derived from an EMBL/GenBank/DDBJ whole genome shotgun (WGS) entry which is preliminary data.</text>
</comment>
<evidence type="ECO:0000313" key="1">
    <source>
        <dbReference type="EMBL" id="KAL2337860.1"/>
    </source>
</evidence>
<dbReference type="Proteomes" id="UP001603857">
    <property type="component" value="Unassembled WGS sequence"/>
</dbReference>
<keyword evidence="2" id="KW-1185">Reference proteome</keyword>
<evidence type="ECO:0000313" key="2">
    <source>
        <dbReference type="Proteomes" id="UP001603857"/>
    </source>
</evidence>
<gene>
    <name evidence="1" type="ORF">Fmac_012306</name>
</gene>
<dbReference type="EMBL" id="JBGMDY010000004">
    <property type="protein sequence ID" value="KAL2337860.1"/>
    <property type="molecule type" value="Genomic_DNA"/>
</dbReference>
<sequence>MPPNLRSITIVNCENLLSDLTWPSMDKLTDLTICGPCDGIKSFPKEGLLPTSLTYMCIYRCSSLETLDCRELIHLTSLQKLIIIECQKLENMTGDKLPESLIKLEIGSCPLLQKRMKHHQIWTHISLALTFTVDGLSDQGSSLVHLQLHIAKGQGQDCA</sequence>
<dbReference type="Gene3D" id="3.80.10.10">
    <property type="entry name" value="Ribonuclease Inhibitor"/>
    <property type="match status" value="1"/>
</dbReference>
<reference evidence="1 2" key="1">
    <citation type="submission" date="2024-08" db="EMBL/GenBank/DDBJ databases">
        <title>Insights into the chromosomal genome structure of Flemingia macrophylla.</title>
        <authorList>
            <person name="Ding Y."/>
            <person name="Zhao Y."/>
            <person name="Bi W."/>
            <person name="Wu M."/>
            <person name="Zhao G."/>
            <person name="Gong Y."/>
            <person name="Li W."/>
            <person name="Zhang P."/>
        </authorList>
    </citation>
    <scope>NUCLEOTIDE SEQUENCE [LARGE SCALE GENOMIC DNA]</scope>
    <source>
        <strain evidence="1">DYQJB</strain>
        <tissue evidence="1">Leaf</tissue>
    </source>
</reference>
<proteinExistence type="predicted"/>
<dbReference type="InterPro" id="IPR032675">
    <property type="entry name" value="LRR_dom_sf"/>
</dbReference>
<name>A0ABD1MPW9_9FABA</name>
<dbReference type="SUPFAM" id="SSF52058">
    <property type="entry name" value="L domain-like"/>
    <property type="match status" value="1"/>
</dbReference>
<evidence type="ECO:0008006" key="3">
    <source>
        <dbReference type="Google" id="ProtNLM"/>
    </source>
</evidence>
<protein>
    <recommendedName>
        <fullName evidence="3">CC-NBS-LRR protein</fullName>
    </recommendedName>
</protein>
<dbReference type="AlphaFoldDB" id="A0ABD1MPW9"/>
<accession>A0ABD1MPW9</accession>
<organism evidence="1 2">
    <name type="scientific">Flemingia macrophylla</name>
    <dbReference type="NCBI Taxonomy" id="520843"/>
    <lineage>
        <taxon>Eukaryota</taxon>
        <taxon>Viridiplantae</taxon>
        <taxon>Streptophyta</taxon>
        <taxon>Embryophyta</taxon>
        <taxon>Tracheophyta</taxon>
        <taxon>Spermatophyta</taxon>
        <taxon>Magnoliopsida</taxon>
        <taxon>eudicotyledons</taxon>
        <taxon>Gunneridae</taxon>
        <taxon>Pentapetalae</taxon>
        <taxon>rosids</taxon>
        <taxon>fabids</taxon>
        <taxon>Fabales</taxon>
        <taxon>Fabaceae</taxon>
        <taxon>Papilionoideae</taxon>
        <taxon>50 kb inversion clade</taxon>
        <taxon>NPAAA clade</taxon>
        <taxon>indigoferoid/millettioid clade</taxon>
        <taxon>Phaseoleae</taxon>
        <taxon>Flemingia</taxon>
    </lineage>
</organism>